<feature type="region of interest" description="Disordered" evidence="4">
    <location>
        <begin position="1"/>
        <end position="37"/>
    </location>
</feature>
<feature type="domain" description="EF-hand" evidence="5">
    <location>
        <begin position="527"/>
        <end position="562"/>
    </location>
</feature>
<dbReference type="PROSITE" id="PS50222">
    <property type="entry name" value="EF_HAND_2"/>
    <property type="match status" value="4"/>
</dbReference>
<evidence type="ECO:0000259" key="5">
    <source>
        <dbReference type="PROSITE" id="PS50222"/>
    </source>
</evidence>
<gene>
    <name evidence="6" type="ORF">CYMTET_15759</name>
</gene>
<feature type="region of interest" description="Disordered" evidence="4">
    <location>
        <begin position="199"/>
        <end position="230"/>
    </location>
</feature>
<evidence type="ECO:0000256" key="4">
    <source>
        <dbReference type="SAM" id="MobiDB-lite"/>
    </source>
</evidence>
<feature type="domain" description="EF-hand" evidence="5">
    <location>
        <begin position="374"/>
        <end position="409"/>
    </location>
</feature>
<accession>A0AAE0GDW2</accession>
<keyword evidence="2" id="KW-0677">Repeat</keyword>
<keyword evidence="7" id="KW-1185">Reference proteome</keyword>
<dbReference type="GO" id="GO:0005509">
    <property type="term" value="F:calcium ion binding"/>
    <property type="evidence" value="ECO:0007669"/>
    <property type="project" value="InterPro"/>
</dbReference>
<dbReference type="PANTHER" id="PTHR10891">
    <property type="entry name" value="EF-HAND CALCIUM-BINDING DOMAIN CONTAINING PROTEIN"/>
    <property type="match status" value="1"/>
</dbReference>
<organism evidence="6 7">
    <name type="scientific">Cymbomonas tetramitiformis</name>
    <dbReference type="NCBI Taxonomy" id="36881"/>
    <lineage>
        <taxon>Eukaryota</taxon>
        <taxon>Viridiplantae</taxon>
        <taxon>Chlorophyta</taxon>
        <taxon>Pyramimonadophyceae</taxon>
        <taxon>Pyramimonadales</taxon>
        <taxon>Pyramimonadaceae</taxon>
        <taxon>Cymbomonas</taxon>
    </lineage>
</organism>
<feature type="compositionally biased region" description="Low complexity" evidence="4">
    <location>
        <begin position="1"/>
        <end position="18"/>
    </location>
</feature>
<dbReference type="CDD" id="cd00051">
    <property type="entry name" value="EFh"/>
    <property type="match status" value="2"/>
</dbReference>
<dbReference type="SMART" id="SM00054">
    <property type="entry name" value="EFh"/>
    <property type="match status" value="4"/>
</dbReference>
<reference evidence="6 7" key="1">
    <citation type="journal article" date="2015" name="Genome Biol. Evol.">
        <title>Comparative Genomics of a Bacterivorous Green Alga Reveals Evolutionary Causalities and Consequences of Phago-Mixotrophic Mode of Nutrition.</title>
        <authorList>
            <person name="Burns J.A."/>
            <person name="Paasch A."/>
            <person name="Narechania A."/>
            <person name="Kim E."/>
        </authorList>
    </citation>
    <scope>NUCLEOTIDE SEQUENCE [LARGE SCALE GENOMIC DNA]</scope>
    <source>
        <strain evidence="6 7">PLY_AMNH</strain>
    </source>
</reference>
<keyword evidence="1" id="KW-0479">Metal-binding</keyword>
<dbReference type="AlphaFoldDB" id="A0AAE0GDW2"/>
<name>A0AAE0GDW2_9CHLO</name>
<evidence type="ECO:0000256" key="1">
    <source>
        <dbReference type="ARBA" id="ARBA00022723"/>
    </source>
</evidence>
<dbReference type="InterPro" id="IPR039647">
    <property type="entry name" value="EF_hand_pair_protein_CML-like"/>
</dbReference>
<feature type="region of interest" description="Disordered" evidence="4">
    <location>
        <begin position="259"/>
        <end position="280"/>
    </location>
</feature>
<dbReference type="EMBL" id="LGRX02006742">
    <property type="protein sequence ID" value="KAK3276150.1"/>
    <property type="molecule type" value="Genomic_DNA"/>
</dbReference>
<dbReference type="Gene3D" id="1.10.238.10">
    <property type="entry name" value="EF-hand"/>
    <property type="match status" value="2"/>
</dbReference>
<evidence type="ECO:0000313" key="7">
    <source>
        <dbReference type="Proteomes" id="UP001190700"/>
    </source>
</evidence>
<comment type="caution">
    <text evidence="6">The sequence shown here is derived from an EMBL/GenBank/DDBJ whole genome shotgun (WGS) entry which is preliminary data.</text>
</comment>
<feature type="domain" description="EF-hand" evidence="5">
    <location>
        <begin position="491"/>
        <end position="526"/>
    </location>
</feature>
<feature type="domain" description="EF-hand" evidence="5">
    <location>
        <begin position="343"/>
        <end position="373"/>
    </location>
</feature>
<feature type="compositionally biased region" description="Basic and acidic residues" evidence="4">
    <location>
        <begin position="267"/>
        <end position="280"/>
    </location>
</feature>
<proteinExistence type="predicted"/>
<dbReference type="InterPro" id="IPR018247">
    <property type="entry name" value="EF_Hand_1_Ca_BS"/>
</dbReference>
<keyword evidence="3" id="KW-0106">Calcium</keyword>
<dbReference type="InterPro" id="IPR011992">
    <property type="entry name" value="EF-hand-dom_pair"/>
</dbReference>
<dbReference type="Pfam" id="PF13499">
    <property type="entry name" value="EF-hand_7"/>
    <property type="match status" value="2"/>
</dbReference>
<protein>
    <recommendedName>
        <fullName evidence="5">EF-hand domain-containing protein</fullName>
    </recommendedName>
</protein>
<dbReference type="Proteomes" id="UP001190700">
    <property type="component" value="Unassembled WGS sequence"/>
</dbReference>
<evidence type="ECO:0000313" key="6">
    <source>
        <dbReference type="EMBL" id="KAK3276150.1"/>
    </source>
</evidence>
<feature type="region of interest" description="Disordered" evidence="4">
    <location>
        <begin position="60"/>
        <end position="111"/>
    </location>
</feature>
<dbReference type="PROSITE" id="PS00018">
    <property type="entry name" value="EF_HAND_1"/>
    <property type="match status" value="4"/>
</dbReference>
<evidence type="ECO:0000256" key="2">
    <source>
        <dbReference type="ARBA" id="ARBA00022737"/>
    </source>
</evidence>
<dbReference type="InterPro" id="IPR002048">
    <property type="entry name" value="EF_hand_dom"/>
</dbReference>
<dbReference type="SUPFAM" id="SSF47473">
    <property type="entry name" value="EF-hand"/>
    <property type="match status" value="1"/>
</dbReference>
<evidence type="ECO:0000256" key="3">
    <source>
        <dbReference type="ARBA" id="ARBA00022837"/>
    </source>
</evidence>
<sequence>MTSTERGNSSVGSGRSGRTNLSLPHRVPSQAPESPLVSPISHHEQSIFAQTAVQRPYSATFSTKPPVSMRGISPRVSSNGRLMTPSRPGTAAPTGRKGDPGGLIQPHSPGPPAFKMHRMSVDGGKVNMSSRPVTPQKPPLRNASRVIVSKVPISLPHQENGMEVKAAWGVDAAGKPAGQQNGGTGKVDYQGMMASGFMGRGAGQKQAKSPVRTGGIVGEAPPQPSRVDGARPLRPRVIVDEAAPQFRNIREARLQLRAQGKNKKFSAAKDEEADRRKREQEAAQAEILRIQEEEEEARRLAMRKQAPTDQEVAVRAARVLTNAIAKKSGMNLSQSKPGGGGSLLSAFKVMDQDNSGKLTKSEFEDAIYSMGPILSKKAITALFHYLDMDKSGAIEYIEFTRMLVMAQNAAAIDRAAGRPFSPNNEVFLKKSTPLRYDMHQSNRQSAQRESGHRDMVWSRQDILAKQKMQAKVNESMGVAMAKIKMRGEQMLNGQSLFTACSFFDEDGDGKVTAKELAHVLETIGINVTGDMPKRIIEAYDFNGDGALQYNELVKAFFPKATIYKPATVKTLV</sequence>